<evidence type="ECO:0000256" key="1">
    <source>
        <dbReference type="ARBA" id="ARBA00004123"/>
    </source>
</evidence>
<comment type="similarity">
    <text evidence="3">Belongs to the INCENP family.</text>
</comment>
<proteinExistence type="inferred from homology"/>
<dbReference type="Proteomes" id="UP000046393">
    <property type="component" value="Unplaced"/>
</dbReference>
<dbReference type="GO" id="GO:0051310">
    <property type="term" value="P:metaphase chromosome alignment"/>
    <property type="evidence" value="ECO:0007669"/>
    <property type="project" value="TreeGrafter"/>
</dbReference>
<dbReference type="Pfam" id="PF03941">
    <property type="entry name" value="INCENP_ARK-bind"/>
    <property type="match status" value="1"/>
</dbReference>
<dbReference type="STRING" id="451379.A0A0N5AE86"/>
<reference evidence="11" key="1">
    <citation type="submission" date="2017-02" db="UniProtKB">
        <authorList>
            <consortium name="WormBaseParasite"/>
        </authorList>
    </citation>
    <scope>IDENTIFICATION</scope>
</reference>
<dbReference type="InterPro" id="IPR005635">
    <property type="entry name" value="Inner_centromere_prot_ARK-bd"/>
</dbReference>
<evidence type="ECO:0000256" key="2">
    <source>
        <dbReference type="ARBA" id="ARBA00004186"/>
    </source>
</evidence>
<feature type="domain" description="Inner centromere protein ARK-binding" evidence="9">
    <location>
        <begin position="514"/>
        <end position="571"/>
    </location>
</feature>
<protein>
    <submittedName>
        <fullName evidence="11">INCENP_ARK-bind domain-containing protein</fullName>
    </submittedName>
</protein>
<sequence length="705" mass="79663">MDGQSQVMIEVYMRDGLRGFGELVRCIEKRKLIFKQLIKAKTGKNIRQTPKRGNKLREWKSRLFAIDDVFKNDTDSDRLGQVCIALVKIFYLSMSFEASKCCSGNAQTTGNFENSAVEWKCYLLSQSLSIAKFCTFKFTSVLKQALSKNGAAISDTPVRSKYLEIHKSSNAQQKQNIVPDGKSKVLTSSKSSVLLTPSRYEKKVADEHVTTLSRLTKKPAKKSEIIRKLEAKQRTVINNKEEMIKIKVEKTRREREERAQRVLENNKKKEQEREAALKAIRQRELDLEELHHHEGSSTKLRNGSRPVTNSPARLRILHKISFKQAVPSGKTVKAVHQKKKSLKVKTAANILPATLESVTAKSESGLNEQTVESIQQSIVASNDKNLNSSNTKDTFAAAYKEDSGAISATGTPKDNDDTDVIKSGNNNYGDGASTVIEAQTAEINRDGGNCDVSDGTNTKILGNEREEVRERLGLLDSSELKNKNLMNVTSCSSYEITPPKKCLSPTDENYNIDDLSSGDETDEEDHPKKKIPNWAQAMNLRRLLREQTTKPPHSLDSFFGQIETPNLSKIFSISRSRYAKRTSSAIWNSPLANPREGGKLFHSHHLFFIRYRDIKYRWRGRRLIFLYYITGFLLSKEERPVKPITGNRIGSIRAATGFMRPGISMLIRGKFDLATRQAHKTHLYPFQIRPFTLHDCKLGTDEGDR</sequence>
<dbReference type="GO" id="GO:0000776">
    <property type="term" value="C:kinetochore"/>
    <property type="evidence" value="ECO:0007669"/>
    <property type="project" value="TreeGrafter"/>
</dbReference>
<dbReference type="Gene3D" id="6.10.250.2990">
    <property type="match status" value="1"/>
</dbReference>
<dbReference type="GO" id="GO:1990385">
    <property type="term" value="C:meiotic spindle midzone"/>
    <property type="evidence" value="ECO:0007669"/>
    <property type="project" value="TreeGrafter"/>
</dbReference>
<evidence type="ECO:0000256" key="4">
    <source>
        <dbReference type="ARBA" id="ARBA00022490"/>
    </source>
</evidence>
<evidence type="ECO:0000313" key="10">
    <source>
        <dbReference type="Proteomes" id="UP000046393"/>
    </source>
</evidence>
<evidence type="ECO:0000256" key="8">
    <source>
        <dbReference type="SAM" id="MobiDB-lite"/>
    </source>
</evidence>
<feature type="region of interest" description="Disordered" evidence="8">
    <location>
        <begin position="496"/>
        <end position="530"/>
    </location>
</feature>
<dbReference type="GO" id="GO:0032133">
    <property type="term" value="C:chromosome passenger complex"/>
    <property type="evidence" value="ECO:0007669"/>
    <property type="project" value="TreeGrafter"/>
</dbReference>
<organism evidence="10 11">
    <name type="scientific">Syphacia muris</name>
    <dbReference type="NCBI Taxonomy" id="451379"/>
    <lineage>
        <taxon>Eukaryota</taxon>
        <taxon>Metazoa</taxon>
        <taxon>Ecdysozoa</taxon>
        <taxon>Nematoda</taxon>
        <taxon>Chromadorea</taxon>
        <taxon>Rhabditida</taxon>
        <taxon>Spirurina</taxon>
        <taxon>Oxyuridomorpha</taxon>
        <taxon>Oxyuroidea</taxon>
        <taxon>Oxyuridae</taxon>
        <taxon>Syphacia</taxon>
    </lineage>
</organism>
<evidence type="ECO:0000313" key="11">
    <source>
        <dbReference type="WBParaSite" id="SMUV_0000253401-mRNA-1"/>
    </source>
</evidence>
<accession>A0A0N5AE86</accession>
<evidence type="ECO:0000256" key="6">
    <source>
        <dbReference type="ARBA" id="ARBA00023212"/>
    </source>
</evidence>
<feature type="region of interest" description="Disordered" evidence="8">
    <location>
        <begin position="291"/>
        <end position="310"/>
    </location>
</feature>
<evidence type="ECO:0000259" key="9">
    <source>
        <dbReference type="Pfam" id="PF03941"/>
    </source>
</evidence>
<keyword evidence="5" id="KW-0159">Chromosome partition</keyword>
<dbReference type="GO" id="GO:0005634">
    <property type="term" value="C:nucleus"/>
    <property type="evidence" value="ECO:0007669"/>
    <property type="project" value="UniProtKB-SubCell"/>
</dbReference>
<dbReference type="PANTHER" id="PTHR13142">
    <property type="entry name" value="INNER CENTROMERE PROTEIN"/>
    <property type="match status" value="1"/>
</dbReference>
<feature type="compositionally biased region" description="Polar residues" evidence="8">
    <location>
        <begin position="297"/>
        <end position="310"/>
    </location>
</feature>
<comment type="subcellular location">
    <subcellularLocation>
        <location evidence="2">Cytoplasm</location>
        <location evidence="2">Cytoskeleton</location>
        <location evidence="2">Spindle</location>
    </subcellularLocation>
    <subcellularLocation>
        <location evidence="1">Nucleus</location>
    </subcellularLocation>
</comment>
<evidence type="ECO:0000256" key="3">
    <source>
        <dbReference type="ARBA" id="ARBA00010042"/>
    </source>
</evidence>
<keyword evidence="10" id="KW-1185">Reference proteome</keyword>
<dbReference type="GO" id="GO:0030496">
    <property type="term" value="C:midbody"/>
    <property type="evidence" value="ECO:0007669"/>
    <property type="project" value="TreeGrafter"/>
</dbReference>
<feature type="region of interest" description="Disordered" evidence="8">
    <location>
        <begin position="252"/>
        <end position="272"/>
    </location>
</feature>
<dbReference type="AlphaFoldDB" id="A0A0N5AE86"/>
<dbReference type="GO" id="GO:0051257">
    <property type="term" value="P:meiotic spindle midzone assembly"/>
    <property type="evidence" value="ECO:0007669"/>
    <property type="project" value="TreeGrafter"/>
</dbReference>
<dbReference type="GO" id="GO:0000281">
    <property type="term" value="P:mitotic cytokinesis"/>
    <property type="evidence" value="ECO:0007669"/>
    <property type="project" value="TreeGrafter"/>
</dbReference>
<keyword evidence="4" id="KW-0963">Cytoplasm</keyword>
<evidence type="ECO:0000256" key="5">
    <source>
        <dbReference type="ARBA" id="ARBA00022829"/>
    </source>
</evidence>
<evidence type="ECO:0000256" key="7">
    <source>
        <dbReference type="ARBA" id="ARBA00023242"/>
    </source>
</evidence>
<dbReference type="PANTHER" id="PTHR13142:SF1">
    <property type="entry name" value="INNER CENTROMERE PROTEIN"/>
    <property type="match status" value="1"/>
</dbReference>
<keyword evidence="7" id="KW-0539">Nucleus</keyword>
<dbReference type="WBParaSite" id="SMUV_0000253401-mRNA-1">
    <property type="protein sequence ID" value="SMUV_0000253401-mRNA-1"/>
    <property type="gene ID" value="SMUV_0000253401"/>
</dbReference>
<keyword evidence="6" id="KW-0206">Cytoskeleton</keyword>
<name>A0A0N5AE86_9BILA</name>